<protein>
    <recommendedName>
        <fullName evidence="2">UspA domain-containing protein</fullName>
    </recommendedName>
</protein>
<dbReference type="SUPFAM" id="SSF52402">
    <property type="entry name" value="Adenine nucleotide alpha hydrolases-like"/>
    <property type="match status" value="2"/>
</dbReference>
<keyword evidence="4" id="KW-1185">Reference proteome</keyword>
<dbReference type="PANTHER" id="PTHR46268:SF6">
    <property type="entry name" value="UNIVERSAL STRESS PROTEIN UP12"/>
    <property type="match status" value="1"/>
</dbReference>
<evidence type="ECO:0000313" key="3">
    <source>
        <dbReference type="EMBL" id="CAG5078807.1"/>
    </source>
</evidence>
<dbReference type="KEGG" id="ptan:CRYO30217_00773"/>
<dbReference type="Gene3D" id="3.40.50.620">
    <property type="entry name" value="HUPs"/>
    <property type="match status" value="2"/>
</dbReference>
<comment type="similarity">
    <text evidence="1">Belongs to the universal stress protein A family.</text>
</comment>
<accession>A0A916JK62</accession>
<evidence type="ECO:0000256" key="1">
    <source>
        <dbReference type="ARBA" id="ARBA00008791"/>
    </source>
</evidence>
<dbReference type="InterPro" id="IPR006015">
    <property type="entry name" value="Universal_stress_UspA"/>
</dbReference>
<dbReference type="PRINTS" id="PR01438">
    <property type="entry name" value="UNVRSLSTRESS"/>
</dbReference>
<dbReference type="Proteomes" id="UP000683507">
    <property type="component" value="Chromosome"/>
</dbReference>
<dbReference type="Pfam" id="PF00582">
    <property type="entry name" value="Usp"/>
    <property type="match status" value="1"/>
</dbReference>
<dbReference type="RefSeq" id="WP_258540997.1">
    <property type="nucleotide sequence ID" value="NZ_OU015584.1"/>
</dbReference>
<name>A0A916JK62_9FLAO</name>
<feature type="domain" description="UspA" evidence="2">
    <location>
        <begin position="1"/>
        <end position="138"/>
    </location>
</feature>
<dbReference type="EMBL" id="OU015584">
    <property type="protein sequence ID" value="CAG5078807.1"/>
    <property type="molecule type" value="Genomic_DNA"/>
</dbReference>
<dbReference type="AlphaFoldDB" id="A0A916JK62"/>
<proteinExistence type="inferred from homology"/>
<sequence>MKNILVPTDFSSAADIALRYALKLADRFNAKLYILNSYEVPHSGATMMVSINDLLQEESQKGLQRLDERLSEDYPNLDIQTISMQGGLDVCVQKSIEEFHLDLVVMGTTGASGIEGKLFGSNTASMIRNITAPLIVLPHDAEINEPCKIAVSTDFKFSIEDEIYNPAREIALNYNSDISFINVTTEYKEEELNAIEKKFGMDVDFVYNEDIEEGIKEYLSDKKVDLLVIVAEKHGIFHNIFKPSHSKMMARELDIPMMILAQ</sequence>
<evidence type="ECO:0000259" key="2">
    <source>
        <dbReference type="Pfam" id="PF00582"/>
    </source>
</evidence>
<reference evidence="3" key="1">
    <citation type="submission" date="2021-04" db="EMBL/GenBank/DDBJ databases">
        <authorList>
            <person name="Rodrigo-Torres L."/>
            <person name="Arahal R. D."/>
            <person name="Lucena T."/>
        </authorList>
    </citation>
    <scope>NUCLEOTIDE SEQUENCE</scope>
    <source>
        <strain evidence="3">AS29M-1</strain>
    </source>
</reference>
<organism evidence="3 4">
    <name type="scientific">Parvicella tangerina</name>
    <dbReference type="NCBI Taxonomy" id="2829795"/>
    <lineage>
        <taxon>Bacteria</taxon>
        <taxon>Pseudomonadati</taxon>
        <taxon>Bacteroidota</taxon>
        <taxon>Flavobacteriia</taxon>
        <taxon>Flavobacteriales</taxon>
        <taxon>Parvicellaceae</taxon>
        <taxon>Parvicella</taxon>
    </lineage>
</organism>
<evidence type="ECO:0000313" key="4">
    <source>
        <dbReference type="Proteomes" id="UP000683507"/>
    </source>
</evidence>
<gene>
    <name evidence="3" type="ORF">CRYO30217_00773</name>
</gene>
<dbReference type="CDD" id="cd00293">
    <property type="entry name" value="USP-like"/>
    <property type="match status" value="1"/>
</dbReference>
<dbReference type="InterPro" id="IPR006016">
    <property type="entry name" value="UspA"/>
</dbReference>
<dbReference type="InterPro" id="IPR014729">
    <property type="entry name" value="Rossmann-like_a/b/a_fold"/>
</dbReference>
<dbReference type="PANTHER" id="PTHR46268">
    <property type="entry name" value="STRESS RESPONSE PROTEIN NHAX"/>
    <property type="match status" value="1"/>
</dbReference>